<dbReference type="GO" id="GO:0052621">
    <property type="term" value="F:diguanylate cyclase activity"/>
    <property type="evidence" value="ECO:0007669"/>
    <property type="project" value="TreeGrafter"/>
</dbReference>
<name>A0A381S6L1_9ZZZZ</name>
<sequence>MQRKSLSSLKDHSVLDRCAETIKSGRYFRKISLTLLKEMLRQGEIVTLDAEEYILQEEHPKPPELIVLLEGSLAISSQEHFIMRLNHPGDVVGEISVIFGNSSSYADVITEEKSKVVIFPNDLFKVADNDTKVPVAYLIFSHILAEKLKHTTAQSLMNKNVRTFEETFPAIGILDPDKDFRTKIKTALENEWNKARIFEIESYQDFLDNPLENHFDFFIIDPEKIADETTQTDSIRNLLEICSSHLAPMLVISQYCKKAENRQLLAELGVTDFLAKPFSDFDLQHVIARFRKDHFLQKELERVEIAADTDRLTGLANRRRMDEFLEAMLTLFPEEKQPFSFIIADVDHFKHYNDTHGHQMGDVVLASVASVFKKRVRRGDLAARFGGEEFVVILPNCGKKNAILIGEKLRRAIADEKIPYQEQQPLGNLTCTFGVATFPEDADTKELLMKKADDCLYDGKESGRNKVVSAEPLES</sequence>
<dbReference type="PROSITE" id="PS50110">
    <property type="entry name" value="RESPONSE_REGULATORY"/>
    <property type="match status" value="1"/>
</dbReference>
<evidence type="ECO:0000259" key="2">
    <source>
        <dbReference type="PROSITE" id="PS50110"/>
    </source>
</evidence>
<dbReference type="Gene3D" id="3.40.50.2300">
    <property type="match status" value="1"/>
</dbReference>
<dbReference type="InterPro" id="IPR043128">
    <property type="entry name" value="Rev_trsase/Diguanyl_cyclase"/>
</dbReference>
<dbReference type="PANTHER" id="PTHR45138:SF9">
    <property type="entry name" value="DIGUANYLATE CYCLASE DGCM-RELATED"/>
    <property type="match status" value="1"/>
</dbReference>
<dbReference type="PROSITE" id="PS50042">
    <property type="entry name" value="CNMP_BINDING_3"/>
    <property type="match status" value="1"/>
</dbReference>
<dbReference type="Gene3D" id="3.30.70.270">
    <property type="match status" value="1"/>
</dbReference>
<dbReference type="InterPro" id="IPR000595">
    <property type="entry name" value="cNMP-bd_dom"/>
</dbReference>
<proteinExistence type="predicted"/>
<accession>A0A381S6L1</accession>
<evidence type="ECO:0000259" key="1">
    <source>
        <dbReference type="PROSITE" id="PS50042"/>
    </source>
</evidence>
<feature type="domain" description="Cyclic nucleotide-binding" evidence="1">
    <location>
        <begin position="27"/>
        <end position="125"/>
    </location>
</feature>
<dbReference type="Pfam" id="PF00990">
    <property type="entry name" value="GGDEF"/>
    <property type="match status" value="1"/>
</dbReference>
<dbReference type="CDD" id="cd01949">
    <property type="entry name" value="GGDEF"/>
    <property type="match status" value="1"/>
</dbReference>
<dbReference type="InterPro" id="IPR050469">
    <property type="entry name" value="Diguanylate_Cyclase"/>
</dbReference>
<dbReference type="Pfam" id="PF00027">
    <property type="entry name" value="cNMP_binding"/>
    <property type="match status" value="1"/>
</dbReference>
<dbReference type="PROSITE" id="PS50887">
    <property type="entry name" value="GGDEF"/>
    <property type="match status" value="1"/>
</dbReference>
<organism evidence="4">
    <name type="scientific">marine metagenome</name>
    <dbReference type="NCBI Taxonomy" id="408172"/>
    <lineage>
        <taxon>unclassified sequences</taxon>
        <taxon>metagenomes</taxon>
        <taxon>ecological metagenomes</taxon>
    </lineage>
</organism>
<dbReference type="InterPro" id="IPR001789">
    <property type="entry name" value="Sig_transdc_resp-reg_receiver"/>
</dbReference>
<dbReference type="FunFam" id="3.30.70.270:FF:000001">
    <property type="entry name" value="Diguanylate cyclase domain protein"/>
    <property type="match status" value="1"/>
</dbReference>
<evidence type="ECO:0000313" key="4">
    <source>
        <dbReference type="EMBL" id="SUZ99686.1"/>
    </source>
</evidence>
<dbReference type="InterPro" id="IPR000160">
    <property type="entry name" value="GGDEF_dom"/>
</dbReference>
<dbReference type="NCBIfam" id="TIGR00254">
    <property type="entry name" value="GGDEF"/>
    <property type="match status" value="1"/>
</dbReference>
<reference evidence="4" key="1">
    <citation type="submission" date="2018-05" db="EMBL/GenBank/DDBJ databases">
        <authorList>
            <person name="Lanie J.A."/>
            <person name="Ng W.-L."/>
            <person name="Kazmierczak K.M."/>
            <person name="Andrzejewski T.M."/>
            <person name="Davidsen T.M."/>
            <person name="Wayne K.J."/>
            <person name="Tettelin H."/>
            <person name="Glass J.I."/>
            <person name="Rusch D."/>
            <person name="Podicherti R."/>
            <person name="Tsui H.-C.T."/>
            <person name="Winkler M.E."/>
        </authorList>
    </citation>
    <scope>NUCLEOTIDE SEQUENCE</scope>
</reference>
<dbReference type="InterPro" id="IPR029787">
    <property type="entry name" value="Nucleotide_cyclase"/>
</dbReference>
<dbReference type="InterPro" id="IPR011006">
    <property type="entry name" value="CheY-like_superfamily"/>
</dbReference>
<dbReference type="InterPro" id="IPR014710">
    <property type="entry name" value="RmlC-like_jellyroll"/>
</dbReference>
<dbReference type="CDD" id="cd00038">
    <property type="entry name" value="CAP_ED"/>
    <property type="match status" value="1"/>
</dbReference>
<feature type="domain" description="GGDEF" evidence="3">
    <location>
        <begin position="337"/>
        <end position="472"/>
    </location>
</feature>
<dbReference type="Gene3D" id="2.60.120.10">
    <property type="entry name" value="Jelly Rolls"/>
    <property type="match status" value="1"/>
</dbReference>
<evidence type="ECO:0000259" key="3">
    <source>
        <dbReference type="PROSITE" id="PS50887"/>
    </source>
</evidence>
<dbReference type="InterPro" id="IPR018490">
    <property type="entry name" value="cNMP-bd_dom_sf"/>
</dbReference>
<dbReference type="SUPFAM" id="SSF55073">
    <property type="entry name" value="Nucleotide cyclase"/>
    <property type="match status" value="1"/>
</dbReference>
<evidence type="ECO:0008006" key="5">
    <source>
        <dbReference type="Google" id="ProtNLM"/>
    </source>
</evidence>
<gene>
    <name evidence="4" type="ORF">METZ01_LOCUS52540</name>
</gene>
<feature type="domain" description="Response regulatory" evidence="2">
    <location>
        <begin position="170"/>
        <end position="291"/>
    </location>
</feature>
<protein>
    <recommendedName>
        <fullName evidence="5">Response regulator PleD</fullName>
    </recommendedName>
</protein>
<dbReference type="SUPFAM" id="SSF51206">
    <property type="entry name" value="cAMP-binding domain-like"/>
    <property type="match status" value="1"/>
</dbReference>
<dbReference type="PANTHER" id="PTHR45138">
    <property type="entry name" value="REGULATORY COMPONENTS OF SENSORY TRANSDUCTION SYSTEM"/>
    <property type="match status" value="1"/>
</dbReference>
<dbReference type="AlphaFoldDB" id="A0A381S6L1"/>
<dbReference type="SMART" id="SM00267">
    <property type="entry name" value="GGDEF"/>
    <property type="match status" value="1"/>
</dbReference>
<dbReference type="EMBL" id="UINC01002727">
    <property type="protein sequence ID" value="SUZ99686.1"/>
    <property type="molecule type" value="Genomic_DNA"/>
</dbReference>
<dbReference type="SUPFAM" id="SSF52172">
    <property type="entry name" value="CheY-like"/>
    <property type="match status" value="1"/>
</dbReference>
<dbReference type="GO" id="GO:0000160">
    <property type="term" value="P:phosphorelay signal transduction system"/>
    <property type="evidence" value="ECO:0007669"/>
    <property type="project" value="InterPro"/>
</dbReference>